<feature type="region of interest" description="Disordered" evidence="3">
    <location>
        <begin position="1"/>
        <end position="64"/>
    </location>
</feature>
<feature type="compositionally biased region" description="Basic residues" evidence="3">
    <location>
        <begin position="13"/>
        <end position="22"/>
    </location>
</feature>
<dbReference type="Gramene" id="Jr01_08250_p1">
    <property type="protein sequence ID" value="cds.Jr01_08250_p1"/>
    <property type="gene ID" value="Jr01_08250"/>
</dbReference>
<dbReference type="GeneID" id="108988234"/>
<dbReference type="GO" id="GO:0003729">
    <property type="term" value="F:mRNA binding"/>
    <property type="evidence" value="ECO:0000318"/>
    <property type="project" value="GO_Central"/>
</dbReference>
<keyword evidence="4" id="KW-1185">Reference proteome</keyword>
<dbReference type="RefSeq" id="XP_018816981.1">
    <property type="nucleotide sequence ID" value="XM_018961436.2"/>
</dbReference>
<dbReference type="OrthoDB" id="1911504at2759"/>
<dbReference type="GO" id="GO:0005737">
    <property type="term" value="C:cytoplasm"/>
    <property type="evidence" value="ECO:0000318"/>
    <property type="project" value="GO_Central"/>
</dbReference>
<dbReference type="Gene3D" id="1.25.40.10">
    <property type="entry name" value="Tetratricopeptide repeat domain"/>
    <property type="match status" value="2"/>
</dbReference>
<reference evidence="5" key="1">
    <citation type="submission" date="2025-08" db="UniProtKB">
        <authorList>
            <consortium name="RefSeq"/>
        </authorList>
    </citation>
    <scope>IDENTIFICATION</scope>
    <source>
        <tissue evidence="5">Leaves</tissue>
    </source>
</reference>
<dbReference type="AlphaFoldDB" id="A0A2I4EC57"/>
<dbReference type="Pfam" id="PF13041">
    <property type="entry name" value="PPR_2"/>
    <property type="match status" value="2"/>
</dbReference>
<dbReference type="STRING" id="51240.A0A2I4EC57"/>
<protein>
    <submittedName>
        <fullName evidence="5">Pentatricopeptide repeat-containing protein At1g77360, mitochondrial-like isoform X1</fullName>
    </submittedName>
</protein>
<dbReference type="GO" id="GO:0006397">
    <property type="term" value="P:mRNA processing"/>
    <property type="evidence" value="ECO:0000318"/>
    <property type="project" value="GO_Central"/>
</dbReference>
<dbReference type="InterPro" id="IPR011990">
    <property type="entry name" value="TPR-like_helical_dom_sf"/>
</dbReference>
<dbReference type="PROSITE" id="PS51375">
    <property type="entry name" value="PPR"/>
    <property type="match status" value="4"/>
</dbReference>
<keyword evidence="2" id="KW-0677">Repeat</keyword>
<evidence type="ECO:0000256" key="3">
    <source>
        <dbReference type="SAM" id="MobiDB-lite"/>
    </source>
</evidence>
<accession>A0A2I4EC57</accession>
<evidence type="ECO:0000256" key="2">
    <source>
        <dbReference type="ARBA" id="ARBA00022737"/>
    </source>
</evidence>
<evidence type="ECO:0000313" key="4">
    <source>
        <dbReference type="Proteomes" id="UP000235220"/>
    </source>
</evidence>
<dbReference type="PANTHER" id="PTHR47938">
    <property type="entry name" value="RESPIRATORY COMPLEX I CHAPERONE (CIA84), PUTATIVE (AFU_ORTHOLOGUE AFUA_2G06020)-RELATED"/>
    <property type="match status" value="1"/>
</dbReference>
<dbReference type="Proteomes" id="UP000235220">
    <property type="component" value="Chromosome 1"/>
</dbReference>
<comment type="similarity">
    <text evidence="1">Belongs to the PPR family. P subfamily.</text>
</comment>
<dbReference type="PANTHER" id="PTHR47938:SF35">
    <property type="entry name" value="PENTATRICOPEPTIDE REPEAT-CONTAINING PROTEIN 4, MITOCHONDRIAL-RELATED"/>
    <property type="match status" value="1"/>
</dbReference>
<dbReference type="NCBIfam" id="TIGR00756">
    <property type="entry name" value="PPR"/>
    <property type="match status" value="2"/>
</dbReference>
<feature type="compositionally biased region" description="Low complexity" evidence="3">
    <location>
        <begin position="26"/>
        <end position="43"/>
    </location>
</feature>
<name>A0A2I4EC57_JUGRE</name>
<proteinExistence type="inferred from homology"/>
<sequence>MFTSQKSMDKNRNKNRKRRHLEHHPSSSTPTPSLPFSTNPPLSHHSPPQTHLPNKRSRPAFASYSDAPDLHPKVKLFCEIIATTPSVSVEMALQETGLRVTQEDVEQVLKFSYGFPGPAVKFFRWSGHQLNNNHSPYAWNLLVDLLGKNSLFDAMWDAVKSMSRERRLLSLATFASVFSSYVIADLVQEAISTFEVVDHYGVPRDVVALNSLLSAICRDGETADAMEFLRFAKEKIRPDVDTYAILLEGCEKEGNVGSARQIFADMVFEAGWDPGNVPAYDSFLSTLIKGPDGVQEAMKFFDTMKDRRCYPGLKFFKAALDECSKKDDPRGAALLWDAMVGEIGFRPDTQMYNSLIALYCRCKGTDIANRMLDEMVYNGSFPDSQTYNVLFQFLMKSRKLKEASMIYNEMIKNECVPDHANCSSAVRIFMDSGDYNMAIKVWKCMIENYNNDLEDTGNLLVVGLRDINRAPEAVKYAEDMICRRIKVNSTTLSKLKQSLAKAGKQLVYDELFRKWNSISTPIFFTVTFLSTDCGHCRLFNSFTFTISLSTGPYKILQIEHWHLFKLLVLWIQQYL</sequence>
<dbReference type="InterPro" id="IPR002885">
    <property type="entry name" value="PPR_rpt"/>
</dbReference>
<dbReference type="KEGG" id="jre:108988234"/>
<evidence type="ECO:0000313" key="5">
    <source>
        <dbReference type="RefSeq" id="XP_018816981.1"/>
    </source>
</evidence>
<gene>
    <name evidence="5" type="primary">LOC108988234</name>
</gene>
<organism evidence="4 5">
    <name type="scientific">Juglans regia</name>
    <name type="common">English walnut</name>
    <dbReference type="NCBI Taxonomy" id="51240"/>
    <lineage>
        <taxon>Eukaryota</taxon>
        <taxon>Viridiplantae</taxon>
        <taxon>Streptophyta</taxon>
        <taxon>Embryophyta</taxon>
        <taxon>Tracheophyta</taxon>
        <taxon>Spermatophyta</taxon>
        <taxon>Magnoliopsida</taxon>
        <taxon>eudicotyledons</taxon>
        <taxon>Gunneridae</taxon>
        <taxon>Pentapetalae</taxon>
        <taxon>rosids</taxon>
        <taxon>fabids</taxon>
        <taxon>Fagales</taxon>
        <taxon>Juglandaceae</taxon>
        <taxon>Juglans</taxon>
    </lineage>
</organism>
<evidence type="ECO:0000256" key="1">
    <source>
        <dbReference type="ARBA" id="ARBA00007626"/>
    </source>
</evidence>